<proteinExistence type="inferred from homology"/>
<dbReference type="GO" id="GO:0004888">
    <property type="term" value="F:transmembrane signaling receptor activity"/>
    <property type="evidence" value="ECO:0007669"/>
    <property type="project" value="InterPro"/>
</dbReference>
<name>A0A1S2LCJ2_9BACI</name>
<organism evidence="5 6">
    <name type="scientific">Anaerobacillus arseniciselenatis</name>
    <dbReference type="NCBI Taxonomy" id="85682"/>
    <lineage>
        <taxon>Bacteria</taxon>
        <taxon>Bacillati</taxon>
        <taxon>Bacillota</taxon>
        <taxon>Bacilli</taxon>
        <taxon>Bacillales</taxon>
        <taxon>Bacillaceae</taxon>
        <taxon>Anaerobacillus</taxon>
    </lineage>
</organism>
<evidence type="ECO:0000259" key="4">
    <source>
        <dbReference type="PROSITE" id="PS50111"/>
    </source>
</evidence>
<keyword evidence="1" id="KW-0145">Chemotaxis</keyword>
<gene>
    <name evidence="5" type="ORF">BKP35_14010</name>
</gene>
<dbReference type="PROSITE" id="PS50111">
    <property type="entry name" value="CHEMOTAXIS_TRANSDUC_2"/>
    <property type="match status" value="1"/>
</dbReference>
<dbReference type="InterPro" id="IPR051310">
    <property type="entry name" value="MCP_chemotaxis"/>
</dbReference>
<comment type="caution">
    <text evidence="5">The sequence shown here is derived from an EMBL/GenBank/DDBJ whole genome shotgun (WGS) entry which is preliminary data.</text>
</comment>
<dbReference type="InterPro" id="IPR004089">
    <property type="entry name" value="MCPsignal_dom"/>
</dbReference>
<protein>
    <recommendedName>
        <fullName evidence="4">Methyl-accepting transducer domain-containing protein</fullName>
    </recommendedName>
</protein>
<dbReference type="Proteomes" id="UP000180098">
    <property type="component" value="Unassembled WGS sequence"/>
</dbReference>
<evidence type="ECO:0000313" key="5">
    <source>
        <dbReference type="EMBL" id="OIJ10218.1"/>
    </source>
</evidence>
<evidence type="ECO:0000256" key="2">
    <source>
        <dbReference type="ARBA" id="ARBA00029447"/>
    </source>
</evidence>
<comment type="similarity">
    <text evidence="2">Belongs to the methyl-accepting chemotaxis (MCP) protein family.</text>
</comment>
<dbReference type="InterPro" id="IPR008599">
    <property type="entry name" value="Diacid_rec"/>
</dbReference>
<sequence>MKSLLSDEFAQHICQIVSEETGYRLIFVNQEGTIFAAYDKERIGDFHSVGKKVIDGIIEEGVVTQEEHERLKEQMGDEAPRAGINLPVIYKGQRLANLGVGGDPEAIRPILGLTRRTITLYLENKEMLDHLTNTIESINGHLQSMLEKTEEVTTGSKEVERSTFKTQNTTEASIEKVKKMEEVLKIIKQVSSQSKILGLNAGIEAARAGQAGLGFAVVAKEIRKLASESEDSVAGVSVILEEIQEIFQTIQEQVETNTAIIEEQTSSMVEMEHLIGVVEKAMTNLVAETKKT</sequence>
<dbReference type="Pfam" id="PF05651">
    <property type="entry name" value="Diacid_rec"/>
    <property type="match status" value="1"/>
</dbReference>
<evidence type="ECO:0000256" key="3">
    <source>
        <dbReference type="PROSITE-ProRule" id="PRU00284"/>
    </source>
</evidence>
<dbReference type="Pfam" id="PF00015">
    <property type="entry name" value="MCPsignal"/>
    <property type="match status" value="1"/>
</dbReference>
<dbReference type="GO" id="GO:0007165">
    <property type="term" value="P:signal transduction"/>
    <property type="evidence" value="ECO:0007669"/>
    <property type="project" value="UniProtKB-KW"/>
</dbReference>
<evidence type="ECO:0000313" key="6">
    <source>
        <dbReference type="Proteomes" id="UP000180098"/>
    </source>
</evidence>
<dbReference type="PRINTS" id="PR00260">
    <property type="entry name" value="CHEMTRNSDUCR"/>
</dbReference>
<dbReference type="PANTHER" id="PTHR43531:SF11">
    <property type="entry name" value="METHYL-ACCEPTING CHEMOTAXIS PROTEIN 3"/>
    <property type="match status" value="1"/>
</dbReference>
<dbReference type="OrthoDB" id="9807021at2"/>
<keyword evidence="6" id="KW-1185">Reference proteome</keyword>
<dbReference type="PANTHER" id="PTHR43531">
    <property type="entry name" value="PROTEIN ICFG"/>
    <property type="match status" value="1"/>
</dbReference>
<dbReference type="InterPro" id="IPR004090">
    <property type="entry name" value="Chemotax_Me-accpt_rcpt"/>
</dbReference>
<keyword evidence="3" id="KW-0807">Transducer</keyword>
<reference evidence="5 6" key="1">
    <citation type="submission" date="2016-10" db="EMBL/GenBank/DDBJ databases">
        <title>Draft genome sequences of four alkaliphilic bacteria belonging to the Anaerobacillus genus.</title>
        <authorList>
            <person name="Bassil N.M."/>
            <person name="Lloyd J.R."/>
        </authorList>
    </citation>
    <scope>NUCLEOTIDE SEQUENCE [LARGE SCALE GENOMIC DNA]</scope>
    <source>
        <strain evidence="5 6">DSM 15340</strain>
    </source>
</reference>
<dbReference type="SUPFAM" id="SSF58104">
    <property type="entry name" value="Methyl-accepting chemotaxis protein (MCP) signaling domain"/>
    <property type="match status" value="1"/>
</dbReference>
<dbReference type="AlphaFoldDB" id="A0A1S2LCJ2"/>
<accession>A0A1S2LCJ2</accession>
<dbReference type="GO" id="GO:0016020">
    <property type="term" value="C:membrane"/>
    <property type="evidence" value="ECO:0007669"/>
    <property type="project" value="InterPro"/>
</dbReference>
<feature type="domain" description="Methyl-accepting transducer" evidence="4">
    <location>
        <begin position="128"/>
        <end position="292"/>
    </location>
</feature>
<dbReference type="GO" id="GO:0006935">
    <property type="term" value="P:chemotaxis"/>
    <property type="evidence" value="ECO:0007669"/>
    <property type="project" value="UniProtKB-KW"/>
</dbReference>
<dbReference type="EMBL" id="MLQQ01000040">
    <property type="protein sequence ID" value="OIJ10218.1"/>
    <property type="molecule type" value="Genomic_DNA"/>
</dbReference>
<evidence type="ECO:0000256" key="1">
    <source>
        <dbReference type="ARBA" id="ARBA00022500"/>
    </source>
</evidence>
<dbReference type="SMART" id="SM00283">
    <property type="entry name" value="MA"/>
    <property type="match status" value="1"/>
</dbReference>
<dbReference type="Gene3D" id="1.10.287.950">
    <property type="entry name" value="Methyl-accepting chemotaxis protein"/>
    <property type="match status" value="1"/>
</dbReference>
<dbReference type="RefSeq" id="WP_071313982.1">
    <property type="nucleotide sequence ID" value="NZ_MLQQ01000040.1"/>
</dbReference>